<comment type="similarity">
    <text evidence="2">Belongs to the ZC3H14 family.</text>
</comment>
<dbReference type="Gene3D" id="1.10.340.40">
    <property type="entry name" value="Nuclear abundant poly(A) RNA-bind protein 2, N-terminal domain"/>
    <property type="match status" value="1"/>
</dbReference>
<reference evidence="10" key="1">
    <citation type="journal article" date="2018" name="Nat. Microbiol.">
        <title>Leveraging single-cell genomics to expand the fungal tree of life.</title>
        <authorList>
            <person name="Ahrendt S.R."/>
            <person name="Quandt C.A."/>
            <person name="Ciobanu D."/>
            <person name="Clum A."/>
            <person name="Salamov A."/>
            <person name="Andreopoulos B."/>
            <person name="Cheng J.F."/>
            <person name="Woyke T."/>
            <person name="Pelin A."/>
            <person name="Henrissat B."/>
            <person name="Reynolds N.K."/>
            <person name="Benny G.L."/>
            <person name="Smith M.E."/>
            <person name="James T.Y."/>
            <person name="Grigoriev I.V."/>
        </authorList>
    </citation>
    <scope>NUCLEOTIDE SEQUENCE [LARGE SCALE GENOMIC DNA]</scope>
    <source>
        <strain evidence="10">RSA 1356</strain>
    </source>
</reference>
<dbReference type="GO" id="GO:0005737">
    <property type="term" value="C:cytoplasm"/>
    <property type="evidence" value="ECO:0007669"/>
    <property type="project" value="TreeGrafter"/>
</dbReference>
<feature type="compositionally biased region" description="Basic and acidic residues" evidence="8">
    <location>
        <begin position="162"/>
        <end position="171"/>
    </location>
</feature>
<evidence type="ECO:0000256" key="8">
    <source>
        <dbReference type="SAM" id="MobiDB-lite"/>
    </source>
</evidence>
<evidence type="ECO:0000256" key="1">
    <source>
        <dbReference type="ARBA" id="ARBA00004123"/>
    </source>
</evidence>
<feature type="compositionally biased region" description="Basic residues" evidence="8">
    <location>
        <begin position="149"/>
        <end position="161"/>
    </location>
</feature>
<dbReference type="STRING" id="78915.A0A4P9XSH5"/>
<evidence type="ECO:0000256" key="5">
    <source>
        <dbReference type="ARBA" id="ARBA00022771"/>
    </source>
</evidence>
<gene>
    <name evidence="9" type="ORF">THASP1DRAFT_29134</name>
</gene>
<dbReference type="InterPro" id="IPR043094">
    <property type="entry name" value="Nab2/ZC3H14_N_sf"/>
</dbReference>
<dbReference type="PANTHER" id="PTHR14738:SF29">
    <property type="entry name" value="ZINC FINGER CCCH DOMAIN-CONTAINING PROTEIN 14"/>
    <property type="match status" value="1"/>
</dbReference>
<dbReference type="PANTHER" id="PTHR14738">
    <property type="entry name" value="ZINC FINGER CCCH DOMAIN-CONTAINING PROTEIN 14"/>
    <property type="match status" value="1"/>
</dbReference>
<evidence type="ECO:0000256" key="3">
    <source>
        <dbReference type="ARBA" id="ARBA00022723"/>
    </source>
</evidence>
<dbReference type="GO" id="GO:0005634">
    <property type="term" value="C:nucleus"/>
    <property type="evidence" value="ECO:0007669"/>
    <property type="project" value="UniProtKB-SubCell"/>
</dbReference>
<dbReference type="AlphaFoldDB" id="A0A4P9XSH5"/>
<name>A0A4P9XSH5_9FUNG</name>
<dbReference type="Gene3D" id="4.10.1000.40">
    <property type="match status" value="2"/>
</dbReference>
<sequence>MTTAFVPGSPAAADLLKAVHGKLIEYGYVVEDDPVLAEYIGVMIANSRSAEDVSRELSELIGEGYDPSFAAWVFSWISQYQNATEAARVQPPAAVTHALAEAQSVGDDAEMSTPRRANAASRLLQSAVNDATRDARQTHTPRQGPKTSSLKRRQSPRRARRGASDAQEREALVTSARESAGTIPCKYGVSCNNASCTFAHPERSSAAEMPCRFYPNCLNPACPFKHGEDASFGEALAANATAPSRVVRKVPIPCRDGAECKRPNCHFLHPGEETSATSAVPCKFGAGCTRPDCKFFHAFRNKSIRFQDGQPMATGFGAAHISERSFSVADVIERMPVPNNANGTAGDDTLSSDDVEMQL</sequence>
<evidence type="ECO:0000256" key="4">
    <source>
        <dbReference type="ARBA" id="ARBA00022737"/>
    </source>
</evidence>
<protein>
    <recommendedName>
        <fullName evidence="11">Nuclear polyadenylated RNA-binding protein NAB2</fullName>
    </recommendedName>
</protein>
<dbReference type="GO" id="GO:0008270">
    <property type="term" value="F:zinc ion binding"/>
    <property type="evidence" value="ECO:0007669"/>
    <property type="project" value="UniProtKB-KW"/>
</dbReference>
<evidence type="ECO:0000313" key="9">
    <source>
        <dbReference type="EMBL" id="RKP09077.1"/>
    </source>
</evidence>
<dbReference type="EMBL" id="KZ992544">
    <property type="protein sequence ID" value="RKP09077.1"/>
    <property type="molecule type" value="Genomic_DNA"/>
</dbReference>
<dbReference type="OrthoDB" id="438553at2759"/>
<evidence type="ECO:0000256" key="2">
    <source>
        <dbReference type="ARBA" id="ARBA00008423"/>
    </source>
</evidence>
<feature type="region of interest" description="Disordered" evidence="8">
    <location>
        <begin position="337"/>
        <end position="359"/>
    </location>
</feature>
<comment type="subcellular location">
    <subcellularLocation>
        <location evidence="1">Nucleus</location>
    </subcellularLocation>
</comment>
<dbReference type="Proteomes" id="UP000271241">
    <property type="component" value="Unassembled WGS sequence"/>
</dbReference>
<keyword evidence="6" id="KW-0862">Zinc</keyword>
<keyword evidence="5" id="KW-0863">Zinc-finger</keyword>
<organism evidence="9 10">
    <name type="scientific">Thamnocephalis sphaerospora</name>
    <dbReference type="NCBI Taxonomy" id="78915"/>
    <lineage>
        <taxon>Eukaryota</taxon>
        <taxon>Fungi</taxon>
        <taxon>Fungi incertae sedis</taxon>
        <taxon>Zoopagomycota</taxon>
        <taxon>Zoopagomycotina</taxon>
        <taxon>Zoopagomycetes</taxon>
        <taxon>Zoopagales</taxon>
        <taxon>Sigmoideomycetaceae</taxon>
        <taxon>Thamnocephalis</taxon>
    </lineage>
</organism>
<dbReference type="InterPro" id="IPR040366">
    <property type="entry name" value="Nab2/ZC3H14"/>
</dbReference>
<feature type="compositionally biased region" description="Polar residues" evidence="8">
    <location>
        <begin position="138"/>
        <end position="148"/>
    </location>
</feature>
<keyword evidence="7" id="KW-0539">Nucleus</keyword>
<dbReference type="GO" id="GO:0008143">
    <property type="term" value="F:poly(A) binding"/>
    <property type="evidence" value="ECO:0007669"/>
    <property type="project" value="InterPro"/>
</dbReference>
<dbReference type="GO" id="GO:0043488">
    <property type="term" value="P:regulation of mRNA stability"/>
    <property type="evidence" value="ECO:0007669"/>
    <property type="project" value="InterPro"/>
</dbReference>
<evidence type="ECO:0000256" key="7">
    <source>
        <dbReference type="ARBA" id="ARBA00023242"/>
    </source>
</evidence>
<keyword evidence="3" id="KW-0479">Metal-binding</keyword>
<evidence type="ECO:0008006" key="11">
    <source>
        <dbReference type="Google" id="ProtNLM"/>
    </source>
</evidence>
<accession>A0A4P9XSH5</accession>
<feature type="region of interest" description="Disordered" evidence="8">
    <location>
        <begin position="129"/>
        <end position="175"/>
    </location>
</feature>
<keyword evidence="4" id="KW-0677">Repeat</keyword>
<feature type="compositionally biased region" description="Acidic residues" evidence="8">
    <location>
        <begin position="350"/>
        <end position="359"/>
    </location>
</feature>
<evidence type="ECO:0000313" key="10">
    <source>
        <dbReference type="Proteomes" id="UP000271241"/>
    </source>
</evidence>
<evidence type="ECO:0000256" key="6">
    <source>
        <dbReference type="ARBA" id="ARBA00022833"/>
    </source>
</evidence>
<proteinExistence type="inferred from homology"/>
<keyword evidence="10" id="KW-1185">Reference proteome</keyword>
<dbReference type="Pfam" id="PF14608">
    <property type="entry name" value="zf-CCCH_2"/>
    <property type="match status" value="4"/>
</dbReference>